<gene>
    <name evidence="3" type="ORF">WN944_006916</name>
</gene>
<keyword evidence="2" id="KW-0812">Transmembrane</keyword>
<dbReference type="PANTHER" id="PTHR37891:SF1">
    <property type="entry name" value="OS06G0113900 PROTEIN"/>
    <property type="match status" value="1"/>
</dbReference>
<dbReference type="Proteomes" id="UP001428341">
    <property type="component" value="Unassembled WGS sequence"/>
</dbReference>
<protein>
    <submittedName>
        <fullName evidence="3">Uncharacterized protein</fullName>
    </submittedName>
</protein>
<organism evidence="3 4">
    <name type="scientific">Citrus x changshan-huyou</name>
    <dbReference type="NCBI Taxonomy" id="2935761"/>
    <lineage>
        <taxon>Eukaryota</taxon>
        <taxon>Viridiplantae</taxon>
        <taxon>Streptophyta</taxon>
        <taxon>Embryophyta</taxon>
        <taxon>Tracheophyta</taxon>
        <taxon>Spermatophyta</taxon>
        <taxon>Magnoliopsida</taxon>
        <taxon>eudicotyledons</taxon>
        <taxon>Gunneridae</taxon>
        <taxon>Pentapetalae</taxon>
        <taxon>rosids</taxon>
        <taxon>malvids</taxon>
        <taxon>Sapindales</taxon>
        <taxon>Rutaceae</taxon>
        <taxon>Aurantioideae</taxon>
        <taxon>Citrus</taxon>
    </lineage>
</organism>
<evidence type="ECO:0000313" key="3">
    <source>
        <dbReference type="EMBL" id="KAK9214916.1"/>
    </source>
</evidence>
<evidence type="ECO:0000256" key="2">
    <source>
        <dbReference type="SAM" id="Phobius"/>
    </source>
</evidence>
<feature type="transmembrane region" description="Helical" evidence="2">
    <location>
        <begin position="164"/>
        <end position="181"/>
    </location>
</feature>
<reference evidence="3 4" key="1">
    <citation type="submission" date="2024-05" db="EMBL/GenBank/DDBJ databases">
        <title>Haplotype-resolved chromosome-level genome assembly of Huyou (Citrus changshanensis).</title>
        <authorList>
            <person name="Miao C."/>
            <person name="Chen W."/>
            <person name="Wu Y."/>
            <person name="Wang L."/>
            <person name="Zhao S."/>
            <person name="Grierson D."/>
            <person name="Xu C."/>
            <person name="Chen K."/>
        </authorList>
    </citation>
    <scope>NUCLEOTIDE SEQUENCE [LARGE SCALE GENOMIC DNA]</scope>
    <source>
        <strain evidence="3">01-14</strain>
        <tissue evidence="3">Leaf</tissue>
    </source>
</reference>
<feature type="transmembrane region" description="Helical" evidence="2">
    <location>
        <begin position="139"/>
        <end position="158"/>
    </location>
</feature>
<name>A0AAP0MK11_9ROSI</name>
<comment type="caution">
    <text evidence="3">The sequence shown here is derived from an EMBL/GenBank/DDBJ whole genome shotgun (WGS) entry which is preliminary data.</text>
</comment>
<accession>A0AAP0MK11</accession>
<dbReference type="EMBL" id="JBCGBO010000003">
    <property type="protein sequence ID" value="KAK9214916.1"/>
    <property type="molecule type" value="Genomic_DNA"/>
</dbReference>
<feature type="transmembrane region" description="Helical" evidence="2">
    <location>
        <begin position="359"/>
        <end position="379"/>
    </location>
</feature>
<keyword evidence="2" id="KW-0472">Membrane</keyword>
<feature type="region of interest" description="Disordered" evidence="1">
    <location>
        <begin position="1"/>
        <end position="35"/>
    </location>
</feature>
<feature type="transmembrane region" description="Helical" evidence="2">
    <location>
        <begin position="209"/>
        <end position="233"/>
    </location>
</feature>
<keyword evidence="2" id="KW-1133">Transmembrane helix</keyword>
<feature type="transmembrane region" description="Helical" evidence="2">
    <location>
        <begin position="111"/>
        <end position="127"/>
    </location>
</feature>
<sequence>MAAAAAAERKHEALRDDQGMSVSEEDQEANEDMPDVHDAAVKIERAKGAYMAYSGLQEKPSKLEIWMWYLYEMCSHFIVTTVVPVVFPLIISEIVSKTDGDDDDQGWGQTPRGIACLILASPLLGLISKQLDHGYSPQLIAGAATTIGSLFCLPVGFIKTPYIFPFYIAAIVASYIVASASHTRQLGLMVRGYTGPTLKLSQFPTRRGVSGWFSVYATAAGGLGSAIFSAFTYHMLRNKKDPYDSLWVVSIFSGLKWLVGMLHVVTQRPVAITNTTSSVPKSYFLSLFKYPYAIASLIVIFMSSFSSTCIFTGGLLFLLGQLCLKPIFFLYFWLIYFIFPSFSMPLLQPLQHVIKADAVRMQLLGFLLALLTSGMGFYYKEKNWQRHHVLLFAAIQSTSAGLLHAFGRVLLLDCTPHGKEGAFSVWHSWVKALGTCTGFAVASAIRGHVSTAFGVSFLAATIGILILIFGNISDVGGAMAAGHLYEDSEKGSPVPGLDTSIIIKEHVYEETA</sequence>
<feature type="compositionally biased region" description="Acidic residues" evidence="1">
    <location>
        <begin position="23"/>
        <end position="33"/>
    </location>
</feature>
<feature type="transmembrane region" description="Helical" evidence="2">
    <location>
        <begin position="391"/>
        <end position="411"/>
    </location>
</feature>
<evidence type="ECO:0000313" key="4">
    <source>
        <dbReference type="Proteomes" id="UP001428341"/>
    </source>
</evidence>
<keyword evidence="4" id="KW-1185">Reference proteome</keyword>
<feature type="transmembrane region" description="Helical" evidence="2">
    <location>
        <begin position="69"/>
        <end position="91"/>
    </location>
</feature>
<dbReference type="AlphaFoldDB" id="A0AAP0MK11"/>
<feature type="transmembrane region" description="Helical" evidence="2">
    <location>
        <begin position="287"/>
        <end position="320"/>
    </location>
</feature>
<dbReference type="Gene3D" id="1.20.1250.20">
    <property type="entry name" value="MFS general substrate transporter like domains"/>
    <property type="match status" value="1"/>
</dbReference>
<dbReference type="SUPFAM" id="SSF103473">
    <property type="entry name" value="MFS general substrate transporter"/>
    <property type="match status" value="1"/>
</dbReference>
<evidence type="ECO:0000256" key="1">
    <source>
        <dbReference type="SAM" id="MobiDB-lite"/>
    </source>
</evidence>
<feature type="compositionally biased region" description="Basic and acidic residues" evidence="1">
    <location>
        <begin position="7"/>
        <end position="18"/>
    </location>
</feature>
<proteinExistence type="predicted"/>
<dbReference type="InterPro" id="IPR036259">
    <property type="entry name" value="MFS_trans_sf"/>
</dbReference>
<feature type="transmembrane region" description="Helical" evidence="2">
    <location>
        <begin position="326"/>
        <end position="347"/>
    </location>
</feature>
<feature type="transmembrane region" description="Helical" evidence="2">
    <location>
        <begin position="245"/>
        <end position="266"/>
    </location>
</feature>
<feature type="transmembrane region" description="Helical" evidence="2">
    <location>
        <begin position="423"/>
        <end position="445"/>
    </location>
</feature>
<dbReference type="PANTHER" id="PTHR37891">
    <property type="entry name" value="OS06G0113900 PROTEIN"/>
    <property type="match status" value="1"/>
</dbReference>
<feature type="transmembrane region" description="Helical" evidence="2">
    <location>
        <begin position="451"/>
        <end position="469"/>
    </location>
</feature>